<reference evidence="3" key="1">
    <citation type="submission" date="2025-08" db="UniProtKB">
        <authorList>
            <consortium name="RefSeq"/>
        </authorList>
    </citation>
    <scope>IDENTIFICATION</scope>
    <source>
        <tissue evidence="3">Leaf</tissue>
    </source>
</reference>
<evidence type="ECO:0000313" key="3">
    <source>
        <dbReference type="RefSeq" id="XP_021286405.1"/>
    </source>
</evidence>
<name>A0A6J1AHU7_9ROSI</name>
<dbReference type="OrthoDB" id="1657203at2759"/>
<organism evidence="2 3">
    <name type="scientific">Herrania umbratica</name>
    <dbReference type="NCBI Taxonomy" id="108875"/>
    <lineage>
        <taxon>Eukaryota</taxon>
        <taxon>Viridiplantae</taxon>
        <taxon>Streptophyta</taxon>
        <taxon>Embryophyta</taxon>
        <taxon>Tracheophyta</taxon>
        <taxon>Spermatophyta</taxon>
        <taxon>Magnoliopsida</taxon>
        <taxon>eudicotyledons</taxon>
        <taxon>Gunneridae</taxon>
        <taxon>Pentapetalae</taxon>
        <taxon>rosids</taxon>
        <taxon>malvids</taxon>
        <taxon>Malvales</taxon>
        <taxon>Malvaceae</taxon>
        <taxon>Byttnerioideae</taxon>
        <taxon>Herrania</taxon>
    </lineage>
</organism>
<dbReference type="Gene3D" id="1.20.1280.50">
    <property type="match status" value="1"/>
</dbReference>
<gene>
    <name evidence="3" type="primary">LOC110418105</name>
</gene>
<dbReference type="AlphaFoldDB" id="A0A6J1AHU7"/>
<dbReference type="Pfam" id="PF00646">
    <property type="entry name" value="F-box"/>
    <property type="match status" value="1"/>
</dbReference>
<dbReference type="InterPro" id="IPR001810">
    <property type="entry name" value="F-box_dom"/>
</dbReference>
<dbReference type="GeneID" id="110418105"/>
<dbReference type="SUPFAM" id="SSF81383">
    <property type="entry name" value="F-box domain"/>
    <property type="match status" value="1"/>
</dbReference>
<accession>A0A6J1AHU7</accession>
<protein>
    <submittedName>
        <fullName evidence="3">Uncharacterized protein LOC110418105</fullName>
    </submittedName>
</protein>
<evidence type="ECO:0000313" key="2">
    <source>
        <dbReference type="Proteomes" id="UP000504621"/>
    </source>
</evidence>
<sequence length="408" mass="45623">MVHPPWAELPLDIWGLIFQRLPLVDRVHASSVCKQWSSALKQTPRPTWILLHHLDDDTKDCDHMIISYFDLGDGAIGNLNLPESTPEGATTGASKGWLAVYMENTTTNNLQTFLLDPISGVQLPLPPMSTTRSASEDSNIIFPKFEISSQDASQSVVAAIFGDESLLALCRPKDKRWTLLEGLDIPEDCRYVSISFCDGTLYALITTENDMVSLQIQTHSIKLPDGHHVRLKVIPLPMFKISSLIFFEYPVGEVGLSGESWMVIPYLVNSNGELLLVLKILDDKGDEGDHNDQLQTPYYRVVTFQVFKVEASDALCLTRLSNLDDQTLFVDGVDAVSLPGENCSRNCIYFLEDSFVYTDRGPKPISSPRSGIFYLNDGKIERLFPDENIANRGFSKWFIPNIKIGGFN</sequence>
<dbReference type="InterPro" id="IPR005174">
    <property type="entry name" value="KIB1-4_b-propeller"/>
</dbReference>
<dbReference type="Pfam" id="PF03478">
    <property type="entry name" value="Beta-prop_KIB1-4"/>
    <property type="match status" value="1"/>
</dbReference>
<dbReference type="PANTHER" id="PTHR33110:SF71">
    <property type="entry name" value="F-BOX_KELCH-REPEAT PROTEIN"/>
    <property type="match status" value="1"/>
</dbReference>
<dbReference type="SMART" id="SM00256">
    <property type="entry name" value="FBOX"/>
    <property type="match status" value="1"/>
</dbReference>
<keyword evidence="2" id="KW-1185">Reference proteome</keyword>
<dbReference type="Proteomes" id="UP000504621">
    <property type="component" value="Unplaced"/>
</dbReference>
<proteinExistence type="predicted"/>
<dbReference type="InterPro" id="IPR036047">
    <property type="entry name" value="F-box-like_dom_sf"/>
</dbReference>
<dbReference type="PANTHER" id="PTHR33110">
    <property type="entry name" value="F-BOX/KELCH-REPEAT PROTEIN-RELATED"/>
    <property type="match status" value="1"/>
</dbReference>
<feature type="domain" description="F-box" evidence="1">
    <location>
        <begin position="9"/>
        <end position="51"/>
    </location>
</feature>
<evidence type="ECO:0000259" key="1">
    <source>
        <dbReference type="SMART" id="SM00256"/>
    </source>
</evidence>
<dbReference type="RefSeq" id="XP_021286405.1">
    <property type="nucleotide sequence ID" value="XM_021430730.1"/>
</dbReference>